<dbReference type="Proteomes" id="UP000241436">
    <property type="component" value="Unassembled WGS sequence"/>
</dbReference>
<dbReference type="Pfam" id="PF14022">
    <property type="entry name" value="DUF4238"/>
    <property type="match status" value="1"/>
</dbReference>
<accession>A0A2T4TZB2</accession>
<keyword evidence="2" id="KW-1185">Reference proteome</keyword>
<dbReference type="RefSeq" id="WP_107561524.1">
    <property type="nucleotide sequence ID" value="NZ_NVQC01000015.1"/>
</dbReference>
<dbReference type="OrthoDB" id="7593563at2"/>
<protein>
    <recommendedName>
        <fullName evidence="3">DUF4238 domain-containing protein</fullName>
    </recommendedName>
</protein>
<name>A0A2T4TZB2_9BACT</name>
<gene>
    <name evidence="1" type="ORF">CLG94_03590</name>
</gene>
<proteinExistence type="predicted"/>
<reference evidence="1 2" key="1">
    <citation type="submission" date="2017-09" db="EMBL/GenBank/DDBJ databases">
        <title>Bloom of a denitrifying methanotroph, Candidatus Methylomirabilis limnetica, in a deep stratified lake.</title>
        <authorList>
            <person name="Graf J.S."/>
            <person name="Marchant H.K."/>
            <person name="Tienken D."/>
            <person name="Hach P.F."/>
            <person name="Brand A."/>
            <person name="Schubert C.J."/>
            <person name="Kuypers M.M."/>
            <person name="Milucka J."/>
        </authorList>
    </citation>
    <scope>NUCLEOTIDE SEQUENCE [LARGE SCALE GENOMIC DNA]</scope>
    <source>
        <strain evidence="1 2">Zug</strain>
    </source>
</reference>
<sequence length="343" mass="38828">MRMVSPIQVTRPFGEKTMLLDHYVSQVHLRKFYSPVLGDRMYAIRKTDLKAFTPDSESVCKIMDGSTNAYLWEDRAIEEFLKTIEPKYNAALDKLINRKIDNECIYTIAGFVAFVITCSPAGMRIQSGPLKSWVETRTTMLDAQGLFPPPPPVLAGTNLTELLRNGAVEVVIDPKFPQAIGISSILKLTVLLGNFKWQILHNNFDDSPFFTSDFPAAIEKTDDPHILNRIVPLAPNLALRIMPDRTLDRSRLDFAFAKFRYHTRNISRQELAKLNCLIVRCAEVTVFYRDDSPWVQPFIAKNRHYRIAPYTQELKTPTGTLLVSTQRVVPSTPPVEPTKASAG</sequence>
<dbReference type="AlphaFoldDB" id="A0A2T4TZB2"/>
<evidence type="ECO:0000313" key="2">
    <source>
        <dbReference type="Proteomes" id="UP000241436"/>
    </source>
</evidence>
<evidence type="ECO:0000313" key="1">
    <source>
        <dbReference type="EMBL" id="PTL36453.1"/>
    </source>
</evidence>
<organism evidence="1 2">
    <name type="scientific">Candidatus Methylomirabilis limnetica</name>
    <dbReference type="NCBI Taxonomy" id="2033718"/>
    <lineage>
        <taxon>Bacteria</taxon>
        <taxon>Candidatus Methylomirabilota</taxon>
        <taxon>Candidatus Methylomirabilia</taxon>
        <taxon>Candidatus Methylomirabilales</taxon>
        <taxon>Candidatus Methylomirabilaceae</taxon>
        <taxon>Candidatus Methylomirabilis</taxon>
    </lineage>
</organism>
<comment type="caution">
    <text evidence="1">The sequence shown here is derived from an EMBL/GenBank/DDBJ whole genome shotgun (WGS) entry which is preliminary data.</text>
</comment>
<dbReference type="InterPro" id="IPR025332">
    <property type="entry name" value="DUF4238"/>
</dbReference>
<evidence type="ECO:0008006" key="3">
    <source>
        <dbReference type="Google" id="ProtNLM"/>
    </source>
</evidence>
<dbReference type="EMBL" id="NVQC01000015">
    <property type="protein sequence ID" value="PTL36453.1"/>
    <property type="molecule type" value="Genomic_DNA"/>
</dbReference>
<reference evidence="2" key="2">
    <citation type="journal article" date="2018" name="Environ. Microbiol.">
        <title>Bloom of a denitrifying methanotroph, 'Candidatus Methylomirabilis limnetica', in a deep stratified lake.</title>
        <authorList>
            <person name="Graf J.S."/>
            <person name="Mayr M.J."/>
            <person name="Marchant H.K."/>
            <person name="Tienken D."/>
            <person name="Hach P.F."/>
            <person name="Brand A."/>
            <person name="Schubert C.J."/>
            <person name="Kuypers M.M."/>
            <person name="Milucka J."/>
        </authorList>
    </citation>
    <scope>NUCLEOTIDE SEQUENCE [LARGE SCALE GENOMIC DNA]</scope>
    <source>
        <strain evidence="2">Zug</strain>
    </source>
</reference>